<comment type="similarity">
    <text evidence="2">Belongs to the class-IV pyridoxal-phosphate-dependent aminotransferase family.</text>
</comment>
<evidence type="ECO:0000313" key="4">
    <source>
        <dbReference type="EMBL" id="GAF75887.1"/>
    </source>
</evidence>
<dbReference type="PANTHER" id="PTHR42743:SF11">
    <property type="entry name" value="AMINODEOXYCHORISMATE LYASE"/>
    <property type="match status" value="1"/>
</dbReference>
<dbReference type="SUPFAM" id="SSF56752">
    <property type="entry name" value="D-aminoacid aminotransferase-like PLP-dependent enzymes"/>
    <property type="match status" value="1"/>
</dbReference>
<dbReference type="InterPro" id="IPR050571">
    <property type="entry name" value="Class-IV_PLP-Dep_Aminotrnsfr"/>
</dbReference>
<dbReference type="InterPro" id="IPR043131">
    <property type="entry name" value="BCAT-like_N"/>
</dbReference>
<comment type="caution">
    <text evidence="4">The sequence shown here is derived from an EMBL/GenBank/DDBJ whole genome shotgun (WGS) entry which is preliminary data.</text>
</comment>
<reference evidence="4" key="1">
    <citation type="journal article" date="2014" name="Front. Microbiol.">
        <title>High frequency of phylogenetically diverse reductive dehalogenase-homologous genes in deep subseafloor sedimentary metagenomes.</title>
        <authorList>
            <person name="Kawai M."/>
            <person name="Futagami T."/>
            <person name="Toyoda A."/>
            <person name="Takaki Y."/>
            <person name="Nishi S."/>
            <person name="Hori S."/>
            <person name="Arai W."/>
            <person name="Tsubouchi T."/>
            <person name="Morono Y."/>
            <person name="Uchiyama I."/>
            <person name="Ito T."/>
            <person name="Fujiyama A."/>
            <person name="Inagaki F."/>
            <person name="Takami H."/>
        </authorList>
    </citation>
    <scope>NUCLEOTIDE SEQUENCE</scope>
    <source>
        <strain evidence="4">Expedition CK06-06</strain>
    </source>
</reference>
<protein>
    <recommendedName>
        <fullName evidence="5">Branched-chain amino acid aminotransferase</fullName>
    </recommendedName>
</protein>
<proteinExistence type="inferred from homology"/>
<keyword evidence="3" id="KW-0663">Pyridoxal phosphate</keyword>
<sequence>MEQNKGQGLCWQSNDGGISGTYCAMEDANISVLDAGFYQGINLYDYATMWKGWIRKLDAHVNRFYRNMHACKMDPKNSKEKFTEQVLETVRRSGLKDAGITFVVTWGPYPTSYIERGEKLGGPDHKVGLQIWVRPYRWIFPQKYIEEGIKVIIPSIRAYPNQCLNPRLKNFDRLHFFLAQLEAVNAGADGFIALTIDGHLAEGFNANVWLIKQGKLFTPSENTLAGITSDCIYDLAREMNVEAAATFLTAWDLYTADEAFFCTSAGGITPIIEVDSRAVGDGKPGSMTKHLIDAYWKMHVNPEYAVRVY</sequence>
<dbReference type="EMBL" id="BARS01006936">
    <property type="protein sequence ID" value="GAF75887.1"/>
    <property type="molecule type" value="Genomic_DNA"/>
</dbReference>
<dbReference type="InterPro" id="IPR036038">
    <property type="entry name" value="Aminotransferase-like"/>
</dbReference>
<dbReference type="InterPro" id="IPR043132">
    <property type="entry name" value="BCAT-like_C"/>
</dbReference>
<accession>X0SJ04</accession>
<dbReference type="GO" id="GO:0008652">
    <property type="term" value="P:amino acid biosynthetic process"/>
    <property type="evidence" value="ECO:0007669"/>
    <property type="project" value="UniProtKB-ARBA"/>
</dbReference>
<dbReference type="GO" id="GO:0003824">
    <property type="term" value="F:catalytic activity"/>
    <property type="evidence" value="ECO:0007669"/>
    <property type="project" value="InterPro"/>
</dbReference>
<dbReference type="GO" id="GO:0005829">
    <property type="term" value="C:cytosol"/>
    <property type="evidence" value="ECO:0007669"/>
    <property type="project" value="TreeGrafter"/>
</dbReference>
<dbReference type="InterPro" id="IPR001544">
    <property type="entry name" value="Aminotrans_IV"/>
</dbReference>
<gene>
    <name evidence="4" type="ORF">S01H1_13443</name>
</gene>
<comment type="cofactor">
    <cofactor evidence="1">
        <name>pyridoxal 5'-phosphate</name>
        <dbReference type="ChEBI" id="CHEBI:597326"/>
    </cofactor>
</comment>
<dbReference type="FunFam" id="3.20.10.10:FF:000002">
    <property type="entry name" value="D-alanine aminotransferase"/>
    <property type="match status" value="1"/>
</dbReference>
<evidence type="ECO:0008006" key="5">
    <source>
        <dbReference type="Google" id="ProtNLM"/>
    </source>
</evidence>
<dbReference type="Gene3D" id="3.20.10.10">
    <property type="entry name" value="D-amino Acid Aminotransferase, subunit A, domain 2"/>
    <property type="match status" value="1"/>
</dbReference>
<dbReference type="Pfam" id="PF01063">
    <property type="entry name" value="Aminotran_4"/>
    <property type="match status" value="1"/>
</dbReference>
<organism evidence="4">
    <name type="scientific">marine sediment metagenome</name>
    <dbReference type="NCBI Taxonomy" id="412755"/>
    <lineage>
        <taxon>unclassified sequences</taxon>
        <taxon>metagenomes</taxon>
        <taxon>ecological metagenomes</taxon>
    </lineage>
</organism>
<dbReference type="AlphaFoldDB" id="X0SJ04"/>
<dbReference type="PANTHER" id="PTHR42743">
    <property type="entry name" value="AMINO-ACID AMINOTRANSFERASE"/>
    <property type="match status" value="1"/>
</dbReference>
<dbReference type="Gene3D" id="3.30.470.10">
    <property type="match status" value="1"/>
</dbReference>
<evidence type="ECO:0000256" key="2">
    <source>
        <dbReference type="ARBA" id="ARBA00009320"/>
    </source>
</evidence>
<evidence type="ECO:0000256" key="3">
    <source>
        <dbReference type="ARBA" id="ARBA00022898"/>
    </source>
</evidence>
<name>X0SJ04_9ZZZZ</name>
<evidence type="ECO:0000256" key="1">
    <source>
        <dbReference type="ARBA" id="ARBA00001933"/>
    </source>
</evidence>
<dbReference type="GO" id="GO:0046394">
    <property type="term" value="P:carboxylic acid biosynthetic process"/>
    <property type="evidence" value="ECO:0007669"/>
    <property type="project" value="UniProtKB-ARBA"/>
</dbReference>